<dbReference type="Proteomes" id="UP001208692">
    <property type="component" value="Unassembled WGS sequence"/>
</dbReference>
<keyword evidence="4" id="KW-1185">Reference proteome</keyword>
<comment type="caution">
    <text evidence="1">The sequence shown here is derived from an EMBL/GenBank/DDBJ whole genome shotgun (WGS) entry which is preliminary data.</text>
</comment>
<sequence>MIKKDNKKQHSEIRLFFTKKRKWTNTLFFFKKSKKRVFVSEFSFLFEKISRHEIIRHALG</sequence>
<dbReference type="Proteomes" id="UP001207736">
    <property type="component" value="Unassembled WGS sequence"/>
</dbReference>
<dbReference type="EMBL" id="BQKA01000059">
    <property type="protein sequence ID" value="GJM51530.1"/>
    <property type="molecule type" value="Genomic_DNA"/>
</dbReference>
<evidence type="ECO:0000313" key="1">
    <source>
        <dbReference type="EMBL" id="GJM51530.1"/>
    </source>
</evidence>
<name>A0AAV5AZQ1_9FLAO</name>
<accession>A0AAV5AZQ1</accession>
<reference evidence="1 4" key="1">
    <citation type="submission" date="2021-11" db="EMBL/GenBank/DDBJ databases">
        <title>Draft genome sequence of Capnocytophaga sp. strain KC07075 isolated from cat oral cavity.</title>
        <authorList>
            <person name="Suzuki M."/>
            <person name="Imaoka K."/>
            <person name="Kimura M."/>
            <person name="Morikawa S."/>
            <person name="Maeda K."/>
        </authorList>
    </citation>
    <scope>NUCLEOTIDE SEQUENCE</scope>
    <source>
        <strain evidence="1">KC07075</strain>
        <strain evidence="2 4">KC07079</strain>
    </source>
</reference>
<gene>
    <name evidence="1" type="ORF">RCZ15_25030</name>
    <name evidence="2" type="ORF">RCZ16_17510</name>
</gene>
<organism evidence="1 3">
    <name type="scientific">Capnocytophaga catalasegens</name>
    <dbReference type="NCBI Taxonomy" id="1004260"/>
    <lineage>
        <taxon>Bacteria</taxon>
        <taxon>Pseudomonadati</taxon>
        <taxon>Bacteroidota</taxon>
        <taxon>Flavobacteriia</taxon>
        <taxon>Flavobacteriales</taxon>
        <taxon>Flavobacteriaceae</taxon>
        <taxon>Capnocytophaga</taxon>
    </lineage>
</organism>
<evidence type="ECO:0000313" key="2">
    <source>
        <dbReference type="EMBL" id="GJM53434.1"/>
    </source>
</evidence>
<dbReference type="AlphaFoldDB" id="A0AAV5AZQ1"/>
<evidence type="ECO:0000313" key="4">
    <source>
        <dbReference type="Proteomes" id="UP001208692"/>
    </source>
</evidence>
<evidence type="ECO:0000313" key="3">
    <source>
        <dbReference type="Proteomes" id="UP001207736"/>
    </source>
</evidence>
<protein>
    <submittedName>
        <fullName evidence="1">Uncharacterized protein</fullName>
    </submittedName>
</protein>
<proteinExistence type="predicted"/>
<dbReference type="EMBL" id="BQKB01000039">
    <property type="protein sequence ID" value="GJM53434.1"/>
    <property type="molecule type" value="Genomic_DNA"/>
</dbReference>